<dbReference type="PANTHER" id="PTHR10566:SF119">
    <property type="entry name" value="OS04G0640500 PROTEIN"/>
    <property type="match status" value="1"/>
</dbReference>
<dbReference type="PANTHER" id="PTHR10566">
    <property type="entry name" value="CHAPERONE-ACTIVITY OF BC1 COMPLEX CABC1 -RELATED"/>
    <property type="match status" value="1"/>
</dbReference>
<protein>
    <recommendedName>
        <fullName evidence="2">Protein kinase domain-containing protein</fullName>
    </recommendedName>
</protein>
<feature type="domain" description="Protein kinase" evidence="2">
    <location>
        <begin position="232"/>
        <end position="566"/>
    </location>
</feature>
<evidence type="ECO:0000313" key="3">
    <source>
        <dbReference type="EMBL" id="CAK9276773.1"/>
    </source>
</evidence>
<accession>A0ABP0XCD1</accession>
<dbReference type="Pfam" id="PF03109">
    <property type="entry name" value="ABC1"/>
    <property type="match status" value="1"/>
</dbReference>
<evidence type="ECO:0000313" key="4">
    <source>
        <dbReference type="Proteomes" id="UP001497444"/>
    </source>
</evidence>
<name>A0ABP0XCD1_9BRYO</name>
<comment type="similarity">
    <text evidence="1">Belongs to the protein kinase superfamily. ADCK protein kinase family.</text>
</comment>
<reference evidence="3" key="1">
    <citation type="submission" date="2024-02" db="EMBL/GenBank/DDBJ databases">
        <authorList>
            <consortium name="ELIXIR-Norway"/>
            <consortium name="Elixir Norway"/>
        </authorList>
    </citation>
    <scope>NUCLEOTIDE SEQUENCE</scope>
</reference>
<dbReference type="InterPro" id="IPR000719">
    <property type="entry name" value="Prot_kinase_dom"/>
</dbReference>
<evidence type="ECO:0000256" key="1">
    <source>
        <dbReference type="ARBA" id="ARBA00009670"/>
    </source>
</evidence>
<dbReference type="Proteomes" id="UP001497444">
    <property type="component" value="Chromosome 8"/>
</dbReference>
<organism evidence="3 4">
    <name type="scientific">Sphagnum jensenii</name>
    <dbReference type="NCBI Taxonomy" id="128206"/>
    <lineage>
        <taxon>Eukaryota</taxon>
        <taxon>Viridiplantae</taxon>
        <taxon>Streptophyta</taxon>
        <taxon>Embryophyta</taxon>
        <taxon>Bryophyta</taxon>
        <taxon>Sphagnophytina</taxon>
        <taxon>Sphagnopsida</taxon>
        <taxon>Sphagnales</taxon>
        <taxon>Sphagnaceae</taxon>
        <taxon>Sphagnum</taxon>
    </lineage>
</organism>
<evidence type="ECO:0000259" key="2">
    <source>
        <dbReference type="PROSITE" id="PS50011"/>
    </source>
</evidence>
<dbReference type="CDD" id="cd05121">
    <property type="entry name" value="ABC1_ADCK3-like"/>
    <property type="match status" value="1"/>
</dbReference>
<dbReference type="SUPFAM" id="SSF56112">
    <property type="entry name" value="Protein kinase-like (PK-like)"/>
    <property type="match status" value="1"/>
</dbReference>
<dbReference type="EMBL" id="OZ020103">
    <property type="protein sequence ID" value="CAK9276773.1"/>
    <property type="molecule type" value="Genomic_DNA"/>
</dbReference>
<sequence length="785" mass="86615">MATIQVMLGSNVVLYDLKRRFEVIAKKSNVGKIVGGHKLVNPLQRPGAVVIKRSRKASSIDVVCAVATTTPSAEPSAVDTWETTVSQPDTFSQYSGYIADAAVEETDALNAYNADKFATVFKKRPFLLARRLVQIAGTLGGWAALRSFDSLMGRSDTNFKKRAGQLRAALVQLGPAFVKIAQAVSSRPDVIAPEYLAELELLQDRIAPFSTELALNIIEQELGVPVEHLFSEISPQPVAAASLGQVYQARLRPSGEAVAVKVQRPGVRAAMALDLFILRKMVDYARVFLRLNTDLAGVVDEWGLSVFREMDYQAEARNGVRFRKMFGTLPDVFIPEMFTELTSRRVLVMQWVEGQRLSEVNDLRLVEVGVNCSLTQLLDSGFYHADPHPGNLMRTPDGKLAYLDFGMMGEMKENLRDGLIEASLHLVNREFDELASDFVTLGLLPPTAEMGALSQALTGVFQEAISKGVRNISFGDLSGKLGVTMYQFKFRIPSYFSLVIRSLTVLEGIALSTDPNYKVLSSSYPWIARKVLTDKSPQLQSTLRSLLYKDGSFRIDRLESLMTEAMRSQMENPEDLEGLQERKGSTSEGDARNVVKQILTFALTEQGDFVRDLLLDELAKGLDALNRAAFDMAAKELRSRAPFALPALAPLTEGEDVKHLHNLQQLTSLLSGSSTNFTNTAVMQVSSTSKSDMVVRTEVLNLTDTEGSLTWDEVSVLLQRMSSLFQYTPMLSVVPELPFSAQQQAVLLPAELATRLASRFLARSIRGSIPKTTSRFSTVKDNSDI</sequence>
<dbReference type="PROSITE" id="PS50011">
    <property type="entry name" value="PROTEIN_KINASE_DOM"/>
    <property type="match status" value="1"/>
</dbReference>
<dbReference type="InterPro" id="IPR050154">
    <property type="entry name" value="UbiB_kinase"/>
</dbReference>
<dbReference type="InterPro" id="IPR011009">
    <property type="entry name" value="Kinase-like_dom_sf"/>
</dbReference>
<proteinExistence type="inferred from homology"/>
<keyword evidence="4" id="KW-1185">Reference proteome</keyword>
<gene>
    <name evidence="3" type="ORF">CSSPJE1EN1_LOCUS22251</name>
</gene>
<dbReference type="InterPro" id="IPR004147">
    <property type="entry name" value="ABC1_dom"/>
</dbReference>